<feature type="transmembrane region" description="Helical" evidence="1">
    <location>
        <begin position="120"/>
        <end position="139"/>
    </location>
</feature>
<dbReference type="RefSeq" id="WP_069957975.1">
    <property type="nucleotide sequence ID" value="NZ_MCGG01000025.1"/>
</dbReference>
<dbReference type="Pfam" id="PF04238">
    <property type="entry name" value="DUF420"/>
    <property type="match status" value="1"/>
</dbReference>
<sequence>MLDISSIPHINAVLNAATVVLLWIARRHVKAGNITAHKKTMIAALSVSMVFMGFYLVYHFNSGLARFGGEGFIRPVYFTILIVHVIGAVAIVPLVPWAVYHAVKNNRATHKRIVKWAWPIWFFVAVSGVLVYTMAVHVWPCTGPCLASGLSLPGR</sequence>
<feature type="transmembrane region" description="Helical" evidence="1">
    <location>
        <begin position="78"/>
        <end position="99"/>
    </location>
</feature>
<comment type="caution">
    <text evidence="2">The sequence shown here is derived from an EMBL/GenBank/DDBJ whole genome shotgun (WGS) entry which is preliminary data.</text>
</comment>
<dbReference type="EMBL" id="MCGG01000025">
    <property type="protein sequence ID" value="OEJ67146.1"/>
    <property type="molecule type" value="Genomic_DNA"/>
</dbReference>
<organism evidence="2 3">
    <name type="scientific">Magnetovibrio blakemorei</name>
    <dbReference type="NCBI Taxonomy" id="28181"/>
    <lineage>
        <taxon>Bacteria</taxon>
        <taxon>Pseudomonadati</taxon>
        <taxon>Pseudomonadota</taxon>
        <taxon>Alphaproteobacteria</taxon>
        <taxon>Rhodospirillales</taxon>
        <taxon>Magnetovibrionaceae</taxon>
        <taxon>Magnetovibrio</taxon>
    </lineage>
</organism>
<dbReference type="OrthoDB" id="9811380at2"/>
<dbReference type="AlphaFoldDB" id="A0A1E5Q7M0"/>
<protein>
    <recommendedName>
        <fullName evidence="4">DUF420 domain-containing protein</fullName>
    </recommendedName>
</protein>
<dbReference type="PANTHER" id="PTHR37692:SF1">
    <property type="entry name" value="DUF420 DOMAIN-CONTAINING PROTEIN"/>
    <property type="match status" value="1"/>
</dbReference>
<dbReference type="InterPro" id="IPR007352">
    <property type="entry name" value="DUF420"/>
</dbReference>
<dbReference type="PANTHER" id="PTHR37692">
    <property type="entry name" value="HYPOTHETICAL MEMBRANE SPANNING PROTEIN"/>
    <property type="match status" value="1"/>
</dbReference>
<evidence type="ECO:0000256" key="1">
    <source>
        <dbReference type="SAM" id="Phobius"/>
    </source>
</evidence>
<evidence type="ECO:0008006" key="4">
    <source>
        <dbReference type="Google" id="ProtNLM"/>
    </source>
</evidence>
<accession>A0A1E5Q7M0</accession>
<feature type="transmembrane region" description="Helical" evidence="1">
    <location>
        <begin position="6"/>
        <end position="25"/>
    </location>
</feature>
<keyword evidence="1" id="KW-1133">Transmembrane helix</keyword>
<evidence type="ECO:0000313" key="2">
    <source>
        <dbReference type="EMBL" id="OEJ67146.1"/>
    </source>
</evidence>
<keyword evidence="1" id="KW-0812">Transmembrane</keyword>
<keyword evidence="1" id="KW-0472">Membrane</keyword>
<dbReference type="Proteomes" id="UP000095347">
    <property type="component" value="Unassembled WGS sequence"/>
</dbReference>
<feature type="transmembrane region" description="Helical" evidence="1">
    <location>
        <begin position="41"/>
        <end position="58"/>
    </location>
</feature>
<reference evidence="3" key="1">
    <citation type="submission" date="2016-07" db="EMBL/GenBank/DDBJ databases">
        <authorList>
            <person name="Florea S."/>
            <person name="Webb J.S."/>
            <person name="Jaromczyk J."/>
            <person name="Schardl C.L."/>
        </authorList>
    </citation>
    <scope>NUCLEOTIDE SEQUENCE [LARGE SCALE GENOMIC DNA]</scope>
    <source>
        <strain evidence="3">MV-1</strain>
    </source>
</reference>
<name>A0A1E5Q7M0_9PROT</name>
<keyword evidence="3" id="KW-1185">Reference proteome</keyword>
<proteinExistence type="predicted"/>
<dbReference type="STRING" id="28181.BEN30_10240"/>
<gene>
    <name evidence="2" type="ORF">BEN30_10240</name>
</gene>
<evidence type="ECO:0000313" key="3">
    <source>
        <dbReference type="Proteomes" id="UP000095347"/>
    </source>
</evidence>